<dbReference type="EMBL" id="CP097508">
    <property type="protein sequence ID" value="URE11232.1"/>
    <property type="molecule type" value="Genomic_DNA"/>
</dbReference>
<protein>
    <submittedName>
        <fullName evidence="1">Uncharacterized protein</fullName>
    </submittedName>
</protein>
<sequence>MRVSLTLPSSRGRLRVPHSTLPFFRVSRNRTAVLSNRSMRWRLETGEDASPGIPGTTRRGLARRGPLVFKANPQARRSCNVRGWLRAGTQSCCLGFPRTLRDRVSPSPNSRAADLTASFGDFREALLVFLSRKQGKSITLVHFGTDFVASVKNVRRAGSLGAQTMGWPTSGVPAPCTGTDAGWRTGVSPCPAVDGRPVEGRSYFRVDEVGSTCCRTSAAPWWSKQRWSSFDDCGGQSPAHSSPGRCSAPPARAPVYNNKERINDARRELLRVRAFLLAFFNLLNKSKLRFCHESAERWRRGSSVTVLEIISRRQAATLVPMEQVSCEELPSLLKSAASEKVAGFDSAECGITSPQGETAAGKGSEDACRHLPATVISIPPVRSAAQEGSNLSYALSVSLPASFRIPFPAS</sequence>
<evidence type="ECO:0000313" key="2">
    <source>
        <dbReference type="Proteomes" id="UP001055439"/>
    </source>
</evidence>
<keyword evidence="2" id="KW-1185">Reference proteome</keyword>
<name>A0A9E7GFE9_9LILI</name>
<reference evidence="1" key="1">
    <citation type="submission" date="2022-05" db="EMBL/GenBank/DDBJ databases">
        <title>The Musa troglodytarum L. genome provides insights into the mechanism of non-climacteric behaviour and enrichment of carotenoids.</title>
        <authorList>
            <person name="Wang J."/>
        </authorList>
    </citation>
    <scope>NUCLEOTIDE SEQUENCE</scope>
    <source>
        <tissue evidence="1">Leaf</tissue>
    </source>
</reference>
<evidence type="ECO:0000313" key="1">
    <source>
        <dbReference type="EMBL" id="URE11232.1"/>
    </source>
</evidence>
<gene>
    <name evidence="1" type="ORF">MUK42_33965</name>
</gene>
<dbReference type="AlphaFoldDB" id="A0A9E7GFE9"/>
<organism evidence="1 2">
    <name type="scientific">Musa troglodytarum</name>
    <name type="common">fe'i banana</name>
    <dbReference type="NCBI Taxonomy" id="320322"/>
    <lineage>
        <taxon>Eukaryota</taxon>
        <taxon>Viridiplantae</taxon>
        <taxon>Streptophyta</taxon>
        <taxon>Embryophyta</taxon>
        <taxon>Tracheophyta</taxon>
        <taxon>Spermatophyta</taxon>
        <taxon>Magnoliopsida</taxon>
        <taxon>Liliopsida</taxon>
        <taxon>Zingiberales</taxon>
        <taxon>Musaceae</taxon>
        <taxon>Musa</taxon>
    </lineage>
</organism>
<dbReference type="Proteomes" id="UP001055439">
    <property type="component" value="Chromosome 6"/>
</dbReference>
<accession>A0A9E7GFE9</accession>
<proteinExistence type="predicted"/>